<accession>A0ABX1J894</accession>
<feature type="transmembrane region" description="Helical" evidence="1">
    <location>
        <begin position="129"/>
        <end position="150"/>
    </location>
</feature>
<dbReference type="EMBL" id="JAAXLS010000019">
    <property type="protein sequence ID" value="NKQ55978.1"/>
    <property type="molecule type" value="Genomic_DNA"/>
</dbReference>
<proteinExistence type="predicted"/>
<comment type="caution">
    <text evidence="2">The sequence shown here is derived from an EMBL/GenBank/DDBJ whole genome shotgun (WGS) entry which is preliminary data.</text>
</comment>
<gene>
    <name evidence="2" type="ORF">HFP15_24165</name>
</gene>
<dbReference type="InterPro" id="IPR009339">
    <property type="entry name" value="DUF998"/>
</dbReference>
<evidence type="ECO:0000256" key="1">
    <source>
        <dbReference type="SAM" id="Phobius"/>
    </source>
</evidence>
<feature type="transmembrane region" description="Helical" evidence="1">
    <location>
        <begin position="207"/>
        <end position="227"/>
    </location>
</feature>
<evidence type="ECO:0000313" key="3">
    <source>
        <dbReference type="Proteomes" id="UP000715441"/>
    </source>
</evidence>
<dbReference type="RefSeq" id="WP_168519025.1">
    <property type="nucleotide sequence ID" value="NZ_JAAXLS010000019.1"/>
</dbReference>
<protein>
    <submittedName>
        <fullName evidence="2">DUF998 domain-containing protein</fullName>
    </submittedName>
</protein>
<keyword evidence="1" id="KW-0472">Membrane</keyword>
<keyword evidence="1" id="KW-0812">Transmembrane</keyword>
<evidence type="ECO:0000313" key="2">
    <source>
        <dbReference type="EMBL" id="NKQ55978.1"/>
    </source>
</evidence>
<feature type="transmembrane region" description="Helical" evidence="1">
    <location>
        <begin position="170"/>
        <end position="187"/>
    </location>
</feature>
<feature type="transmembrane region" description="Helical" evidence="1">
    <location>
        <begin position="68"/>
        <end position="86"/>
    </location>
</feature>
<dbReference type="Proteomes" id="UP000715441">
    <property type="component" value="Unassembled WGS sequence"/>
</dbReference>
<keyword evidence="1" id="KW-1133">Transmembrane helix</keyword>
<name>A0ABX1J894_9PSEU</name>
<reference evidence="2 3" key="1">
    <citation type="submission" date="2020-04" db="EMBL/GenBank/DDBJ databases">
        <title>Novel species.</title>
        <authorList>
            <person name="Teo W.F.A."/>
            <person name="Lipun K."/>
            <person name="Srisuk N."/>
            <person name="Duangmal K."/>
        </authorList>
    </citation>
    <scope>NUCLEOTIDE SEQUENCE [LARGE SCALE GENOMIC DNA]</scope>
    <source>
        <strain evidence="2 3">K13G38</strain>
    </source>
</reference>
<organism evidence="2 3">
    <name type="scientific">Amycolatopsis acididurans</name>
    <dbReference type="NCBI Taxonomy" id="2724524"/>
    <lineage>
        <taxon>Bacteria</taxon>
        <taxon>Bacillati</taxon>
        <taxon>Actinomycetota</taxon>
        <taxon>Actinomycetes</taxon>
        <taxon>Pseudonocardiales</taxon>
        <taxon>Pseudonocardiaceae</taxon>
        <taxon>Amycolatopsis</taxon>
    </lineage>
</organism>
<dbReference type="Pfam" id="PF06197">
    <property type="entry name" value="DUF998"/>
    <property type="match status" value="1"/>
</dbReference>
<feature type="transmembrane region" description="Helical" evidence="1">
    <location>
        <begin position="98"/>
        <end position="117"/>
    </location>
</feature>
<feature type="transmembrane region" description="Helical" evidence="1">
    <location>
        <begin position="23"/>
        <end position="48"/>
    </location>
</feature>
<keyword evidence="3" id="KW-1185">Reference proteome</keyword>
<sequence>MPLANPAPTLPDRRRAVQLAGPLALASYVAFGAAAALLVLLHLIPALGDALDPVTAMLSEYAYTPGRWIWALSLTLTSAGSVALLIALHRNGILRDRIAGFALSAWCVGILAVAVFVKDPQGGAVSLTGKLHLGATAVACATLPVAGLALARRHSGDPRWWRWAVWTRRLALASIPFFLPFIVPFILNTVAGTQVLPTVATGLIERLMAALELVLLTVLATWARGAATAEP</sequence>